<dbReference type="InterPro" id="IPR006564">
    <property type="entry name" value="Znf_PMZ"/>
</dbReference>
<dbReference type="InterPro" id="IPR007527">
    <property type="entry name" value="Znf_SWIM"/>
</dbReference>
<protein>
    <recommendedName>
        <fullName evidence="5">SWIM-type domain-containing protein</fullName>
    </recommendedName>
</protein>
<evidence type="ECO:0000256" key="1">
    <source>
        <dbReference type="ARBA" id="ARBA00022723"/>
    </source>
</evidence>
<dbReference type="SMART" id="SM00575">
    <property type="entry name" value="ZnF_PMZ"/>
    <property type="match status" value="1"/>
</dbReference>
<proteinExistence type="predicted"/>
<organism evidence="6 7">
    <name type="scientific">Lactuca saligna</name>
    <name type="common">Willowleaf lettuce</name>
    <dbReference type="NCBI Taxonomy" id="75948"/>
    <lineage>
        <taxon>Eukaryota</taxon>
        <taxon>Viridiplantae</taxon>
        <taxon>Streptophyta</taxon>
        <taxon>Embryophyta</taxon>
        <taxon>Tracheophyta</taxon>
        <taxon>Spermatophyta</taxon>
        <taxon>Magnoliopsida</taxon>
        <taxon>eudicotyledons</taxon>
        <taxon>Gunneridae</taxon>
        <taxon>Pentapetalae</taxon>
        <taxon>asterids</taxon>
        <taxon>campanulids</taxon>
        <taxon>Asterales</taxon>
        <taxon>Asteraceae</taxon>
        <taxon>Cichorioideae</taxon>
        <taxon>Cichorieae</taxon>
        <taxon>Lactucinae</taxon>
        <taxon>Lactuca</taxon>
    </lineage>
</organism>
<dbReference type="Pfam" id="PF04434">
    <property type="entry name" value="SWIM"/>
    <property type="match status" value="1"/>
</dbReference>
<evidence type="ECO:0000256" key="2">
    <source>
        <dbReference type="ARBA" id="ARBA00022771"/>
    </source>
</evidence>
<evidence type="ECO:0000256" key="4">
    <source>
        <dbReference type="PROSITE-ProRule" id="PRU00325"/>
    </source>
</evidence>
<dbReference type="InterPro" id="IPR018289">
    <property type="entry name" value="MULE_transposase_dom"/>
</dbReference>
<name>A0AA35ZD09_LACSI</name>
<dbReference type="PANTHER" id="PTHR47718">
    <property type="entry name" value="OS01G0519700 PROTEIN"/>
    <property type="match status" value="1"/>
</dbReference>
<dbReference type="EMBL" id="OX465082">
    <property type="protein sequence ID" value="CAI9290324.1"/>
    <property type="molecule type" value="Genomic_DNA"/>
</dbReference>
<keyword evidence="1" id="KW-0479">Metal-binding</keyword>
<evidence type="ECO:0000313" key="7">
    <source>
        <dbReference type="Proteomes" id="UP001177003"/>
    </source>
</evidence>
<dbReference type="Pfam" id="PF10551">
    <property type="entry name" value="MULE"/>
    <property type="match status" value="1"/>
</dbReference>
<dbReference type="Pfam" id="PF03101">
    <property type="entry name" value="FAR1"/>
    <property type="match status" value="1"/>
</dbReference>
<reference evidence="6" key="1">
    <citation type="submission" date="2023-04" db="EMBL/GenBank/DDBJ databases">
        <authorList>
            <person name="Vijverberg K."/>
            <person name="Xiong W."/>
            <person name="Schranz E."/>
        </authorList>
    </citation>
    <scope>NUCLEOTIDE SEQUENCE</scope>
</reference>
<dbReference type="PANTHER" id="PTHR47718:SF12">
    <property type="entry name" value="PROTEIN FAR1-RELATED SEQUENCE"/>
    <property type="match status" value="1"/>
</dbReference>
<dbReference type="GO" id="GO:0008270">
    <property type="term" value="F:zinc ion binding"/>
    <property type="evidence" value="ECO:0007669"/>
    <property type="project" value="UniProtKB-KW"/>
</dbReference>
<dbReference type="Proteomes" id="UP001177003">
    <property type="component" value="Chromosome 6"/>
</dbReference>
<keyword evidence="2 4" id="KW-0863">Zinc-finger</keyword>
<accession>A0AA35ZD09</accession>
<evidence type="ECO:0000256" key="3">
    <source>
        <dbReference type="ARBA" id="ARBA00022833"/>
    </source>
</evidence>
<keyword evidence="7" id="KW-1185">Reference proteome</keyword>
<keyword evidence="3" id="KW-0862">Zinc</keyword>
<dbReference type="PROSITE" id="PS50966">
    <property type="entry name" value="ZF_SWIM"/>
    <property type="match status" value="1"/>
</dbReference>
<evidence type="ECO:0000259" key="5">
    <source>
        <dbReference type="PROSITE" id="PS50966"/>
    </source>
</evidence>
<evidence type="ECO:0000313" key="6">
    <source>
        <dbReference type="EMBL" id="CAI9290324.1"/>
    </source>
</evidence>
<dbReference type="AlphaFoldDB" id="A0AA35ZD09"/>
<gene>
    <name evidence="6" type="ORF">LSALG_LOCUS29518</name>
</gene>
<dbReference type="InterPro" id="IPR004330">
    <property type="entry name" value="FAR1_DNA_bnd_dom"/>
</dbReference>
<sequence>MVAKLESEVRILTVEKQKIESALKGDLVGVESKLWCVELQVSDLQSQVKHLEEAVLASDGRLICLENDKLVFSEELDRKINHRQRRTVSSKCSDLIPKKGEIVSTIDERIEMYRTYGKAAGFGIRLGSTTTYGDYSLRKKHVRCNRYGQPRKKSIDTLTSKRLKKQERKSYSKVTGCMAMIGFDRDYKTNTITVYAFEEAHNHPLTEFNEETSTLNIGATKAHKIRASLKGGYDHFPATKNDFKNFWRDYTNIVGPNDAQCVVDQLIIRRDNYPNFHFEYKLNDEELSAMFWVDETGKENYSKFSDVISMDATYRTNRYNMIFVPFTAINNHEKTINVGAGLISDETIESYSWLLKAFLSAHKKKPTMILTDMDPALTSSISKELQGCTHRLCMWHIMSKMPSKNEPNVVSNSDFKKRINQLVWSMNIEPSEFECQWDMMLDEFDLRENKWLDDMFSKRDKWIPSYFRDIPMCGLMKTTSRSESSNSFFNVFASATNLLVNFMFNFDTALSKQRHEQKKFDIASRDTSPQLLFAPDPLKIEKHASLVYTREAFLKVQKQIKKAFYQCFQKTSIIVNGFQECTIVYKEIKSGKRPEFKVSFNAHEQTIDCACLHFQFFGILCSHAFRVLIDYDIFEIPQKYILDRWKKNIVDIAFQKVNQRWQVCNTDISNLLQDAFSYYEKCIDTVVHDKEKLQELVNALQELSVNCGKDVASKPSSNPIKEVVENVIGLHIADDIKIKVPSGIKTKGSAKRNRIKSAAEKAIAKSLRAKRICNGCKQLVNHDRRNCPINPSKVLKPFKKQQ</sequence>
<feature type="domain" description="SWIM-type" evidence="5">
    <location>
        <begin position="596"/>
        <end position="632"/>
    </location>
</feature>